<accession>A0A2D3T922</accession>
<gene>
    <name evidence="1" type="ORF">BJP41_08000</name>
</gene>
<sequence length="447" mass="51377">MLFFEIHEKKFMSHEKKPIHIVTYNKKSFVVRLEWRAIKGGLHFMKEVKAIGKREHLDVVAIWQNGSIQAGFAPKFSVPLKGKYSLAVSLVSLISGKWLAVIPVESMEDHYIVIASTGVLVMPWTDKIVHAEALEQEVVDMTARLSQGEGEVKVFGDKRFLWVTDERDWSDVLAVKNLKKEFRLKPLTWGLTQKEKIFWASFFIFILSVLYFLNEYWDHQENKARLMAVEKQKLADDINRAARYQSALLSLKPPWVHQPSVQNFIRNCSQKIQDIPLSLGGWIPAQITCFHDKAELLFARLEGSAVGAMDFKWSVEKRYSVTPRFNGKQTGAAVFFLPIHAIPEGDDPLLPLSHQLDKLMTLLQRNNLRFTLTEVPFAEKTTDEQGIDFPLPNWREMNFSYESAIPPRMIFKESELPGMRIKKIALLINQDNAAIQYQVQGVMYGKP</sequence>
<evidence type="ECO:0000313" key="1">
    <source>
        <dbReference type="EMBL" id="ATW30269.1"/>
    </source>
</evidence>
<proteinExistence type="predicted"/>
<evidence type="ECO:0000313" key="2">
    <source>
        <dbReference type="Proteomes" id="UP000230008"/>
    </source>
</evidence>
<reference evidence="2" key="1">
    <citation type="submission" date="2016-10" db="EMBL/GenBank/DDBJ databases">
        <authorList>
            <person name="Chevignon G."/>
        </authorList>
    </citation>
    <scope>NUCLEOTIDE SEQUENCE [LARGE SCALE GENOMIC DNA]</scope>
    <source>
        <strain evidence="2">A2C</strain>
    </source>
</reference>
<dbReference type="Pfam" id="PF06864">
    <property type="entry name" value="PAP_PilO"/>
    <property type="match status" value="1"/>
</dbReference>
<reference evidence="2" key="2">
    <citation type="submission" date="2017-11" db="EMBL/GenBank/DDBJ databases">
        <title>PacBio sequencing of new strain of the secondary endosymbiont Candidatus Hamiltonella defensa.</title>
        <authorList>
            <person name="Strand M.R."/>
            <person name="Oliver K."/>
        </authorList>
    </citation>
    <scope>NUCLEOTIDE SEQUENCE [LARGE SCALE GENOMIC DNA]</scope>
    <source>
        <strain evidence="2">A2C</strain>
    </source>
</reference>
<dbReference type="Proteomes" id="UP000230008">
    <property type="component" value="Chromosome"/>
</dbReference>
<name>A0A2D3T922_9ENTR</name>
<protein>
    <submittedName>
        <fullName evidence="1">Pilus assembly protein PilO</fullName>
    </submittedName>
</protein>
<dbReference type="AlphaFoldDB" id="A0A2D3T922"/>
<dbReference type="InterPro" id="IPR009663">
    <property type="entry name" value="PAP_PilO"/>
</dbReference>
<dbReference type="EMBL" id="CP017606">
    <property type="protein sequence ID" value="ATW30269.1"/>
    <property type="molecule type" value="Genomic_DNA"/>
</dbReference>
<organism evidence="1 2">
    <name type="scientific">Candidatus Williamhamiltonella defendens</name>
    <dbReference type="NCBI Taxonomy" id="138072"/>
    <lineage>
        <taxon>Bacteria</taxon>
        <taxon>Pseudomonadati</taxon>
        <taxon>Pseudomonadota</taxon>
        <taxon>Gammaproteobacteria</taxon>
        <taxon>Enterobacterales</taxon>
        <taxon>Enterobacteriaceae</taxon>
        <taxon>aphid secondary symbionts</taxon>
        <taxon>Candidatus Williamhamiltonella</taxon>
    </lineage>
</organism>